<organism evidence="1 2">
    <name type="scientific">Allacma fusca</name>
    <dbReference type="NCBI Taxonomy" id="39272"/>
    <lineage>
        <taxon>Eukaryota</taxon>
        <taxon>Metazoa</taxon>
        <taxon>Ecdysozoa</taxon>
        <taxon>Arthropoda</taxon>
        <taxon>Hexapoda</taxon>
        <taxon>Collembola</taxon>
        <taxon>Symphypleona</taxon>
        <taxon>Sminthuridae</taxon>
        <taxon>Allacma</taxon>
    </lineage>
</organism>
<reference evidence="1" key="1">
    <citation type="submission" date="2021-06" db="EMBL/GenBank/DDBJ databases">
        <authorList>
            <person name="Hodson N. C."/>
            <person name="Mongue J. A."/>
            <person name="Jaron S. K."/>
        </authorList>
    </citation>
    <scope>NUCLEOTIDE SEQUENCE</scope>
</reference>
<accession>A0A8J2J823</accession>
<protein>
    <submittedName>
        <fullName evidence="1">Uncharacterized protein</fullName>
    </submittedName>
</protein>
<sequence>MFTFFSEKVIHNDCADGKNVADGSKCSDVGDENKPKEARPIMIMSDVRSVRSVAKGCSMMGRRRHLYLGMTKFNV</sequence>
<dbReference type="AlphaFoldDB" id="A0A8J2J823"/>
<dbReference type="Proteomes" id="UP000708208">
    <property type="component" value="Unassembled WGS sequence"/>
</dbReference>
<name>A0A8J2J823_9HEXA</name>
<keyword evidence="2" id="KW-1185">Reference proteome</keyword>
<dbReference type="EMBL" id="CAJVCH010025204">
    <property type="protein sequence ID" value="CAG7698155.1"/>
    <property type="molecule type" value="Genomic_DNA"/>
</dbReference>
<evidence type="ECO:0000313" key="1">
    <source>
        <dbReference type="EMBL" id="CAG7698155.1"/>
    </source>
</evidence>
<comment type="caution">
    <text evidence="1">The sequence shown here is derived from an EMBL/GenBank/DDBJ whole genome shotgun (WGS) entry which is preliminary data.</text>
</comment>
<gene>
    <name evidence="1" type="ORF">AFUS01_LOCUS4071</name>
</gene>
<evidence type="ECO:0000313" key="2">
    <source>
        <dbReference type="Proteomes" id="UP000708208"/>
    </source>
</evidence>
<proteinExistence type="predicted"/>